<evidence type="ECO:0000313" key="6">
    <source>
        <dbReference type="Proteomes" id="UP000254978"/>
    </source>
</evidence>
<dbReference type="GO" id="GO:0016887">
    <property type="term" value="F:ATP hydrolysis activity"/>
    <property type="evidence" value="ECO:0007669"/>
    <property type="project" value="InterPro"/>
</dbReference>
<dbReference type="Proteomes" id="UP000254978">
    <property type="component" value="Unassembled WGS sequence"/>
</dbReference>
<dbReference type="RefSeq" id="WP_115282009.1">
    <property type="nucleotide sequence ID" value="NZ_UGQT01000001.1"/>
</dbReference>
<feature type="domain" description="ABC transporter" evidence="4">
    <location>
        <begin position="14"/>
        <end position="249"/>
    </location>
</feature>
<accession>A0A378TM77</accession>
<dbReference type="InterPro" id="IPR027417">
    <property type="entry name" value="P-loop_NTPase"/>
</dbReference>
<dbReference type="PROSITE" id="PS50893">
    <property type="entry name" value="ABC_TRANSPORTER_2"/>
    <property type="match status" value="1"/>
</dbReference>
<dbReference type="PROSITE" id="PS00211">
    <property type="entry name" value="ABC_TRANSPORTER_1"/>
    <property type="match status" value="1"/>
</dbReference>
<dbReference type="PANTHER" id="PTHR42788:SF13">
    <property type="entry name" value="ALIPHATIC SULFONATES IMPORT ATP-BINDING PROTEIN SSUB"/>
    <property type="match status" value="1"/>
</dbReference>
<evidence type="ECO:0000259" key="4">
    <source>
        <dbReference type="PROSITE" id="PS50893"/>
    </source>
</evidence>
<dbReference type="AlphaFoldDB" id="A0A378TM77"/>
<keyword evidence="2" id="KW-0547">Nucleotide-binding</keyword>
<dbReference type="SMART" id="SM00382">
    <property type="entry name" value="AAA"/>
    <property type="match status" value="1"/>
</dbReference>
<protein>
    <submittedName>
        <fullName evidence="5">ABC transporter component B</fullName>
        <ecNumber evidence="5">3.6.3.-</ecNumber>
    </submittedName>
</protein>
<dbReference type="Pfam" id="PF00005">
    <property type="entry name" value="ABC_tran"/>
    <property type="match status" value="1"/>
</dbReference>
<organism evidence="5 6">
    <name type="scientific">Mycolicibacterium tokaiense</name>
    <dbReference type="NCBI Taxonomy" id="39695"/>
    <lineage>
        <taxon>Bacteria</taxon>
        <taxon>Bacillati</taxon>
        <taxon>Actinomycetota</taxon>
        <taxon>Actinomycetes</taxon>
        <taxon>Mycobacteriales</taxon>
        <taxon>Mycobacteriaceae</taxon>
        <taxon>Mycolicibacterium</taxon>
    </lineage>
</organism>
<dbReference type="InterPro" id="IPR017871">
    <property type="entry name" value="ABC_transporter-like_CS"/>
</dbReference>
<sequence length="271" mass="29345">MAHPTGNSTAAPLLSIRHVSKTFTVRRGRSQVSTHALADISLDVSEGEFVAVIGASGSGKSTLLRLIDGLDTPSGGEILLGGQPVTSPGPDRGVVFQHPRLMPWRTVRRNVEFGLECNGVGRAERSETASKVLELVGLTGFEDHYPAQLSGGMQQRVGIARAYAVSPSMLLLDEPFGALDAQTRVVLQQDLEQLWQAQRKTTILITHDMEEAVYLAGRVVVMGNRPGRVVDVIDVPFDRPRGYDLRGTAEFGALKTRLWHALQKGMADDVA</sequence>
<evidence type="ECO:0000256" key="3">
    <source>
        <dbReference type="ARBA" id="ARBA00022840"/>
    </source>
</evidence>
<keyword evidence="1" id="KW-0813">Transport</keyword>
<dbReference type="EC" id="3.6.3.-" evidence="5"/>
<proteinExistence type="predicted"/>
<dbReference type="CDD" id="cd03293">
    <property type="entry name" value="ABC_NrtD_SsuB_transporters"/>
    <property type="match status" value="1"/>
</dbReference>
<evidence type="ECO:0000313" key="5">
    <source>
        <dbReference type="EMBL" id="STZ61829.1"/>
    </source>
</evidence>
<dbReference type="EMBL" id="UGQT01000001">
    <property type="protein sequence ID" value="STZ61829.1"/>
    <property type="molecule type" value="Genomic_DNA"/>
</dbReference>
<keyword evidence="6" id="KW-1185">Reference proteome</keyword>
<gene>
    <name evidence="5" type="primary">cmpD_6</name>
    <name evidence="5" type="ORF">NCTC10821_05390</name>
</gene>
<reference evidence="5 6" key="1">
    <citation type="submission" date="2018-06" db="EMBL/GenBank/DDBJ databases">
        <authorList>
            <consortium name="Pathogen Informatics"/>
            <person name="Doyle S."/>
        </authorList>
    </citation>
    <scope>NUCLEOTIDE SEQUENCE [LARGE SCALE GENOMIC DNA]</scope>
    <source>
        <strain evidence="5 6">NCTC10821</strain>
    </source>
</reference>
<dbReference type="OrthoDB" id="8773773at2"/>
<dbReference type="InterPro" id="IPR003593">
    <property type="entry name" value="AAA+_ATPase"/>
</dbReference>
<dbReference type="InterPro" id="IPR003439">
    <property type="entry name" value="ABC_transporter-like_ATP-bd"/>
</dbReference>
<evidence type="ECO:0000256" key="1">
    <source>
        <dbReference type="ARBA" id="ARBA00022448"/>
    </source>
</evidence>
<keyword evidence="5" id="KW-0378">Hydrolase</keyword>
<dbReference type="SUPFAM" id="SSF52540">
    <property type="entry name" value="P-loop containing nucleoside triphosphate hydrolases"/>
    <property type="match status" value="1"/>
</dbReference>
<dbReference type="GO" id="GO:0005524">
    <property type="term" value="F:ATP binding"/>
    <property type="evidence" value="ECO:0007669"/>
    <property type="project" value="UniProtKB-KW"/>
</dbReference>
<dbReference type="Gene3D" id="3.40.50.300">
    <property type="entry name" value="P-loop containing nucleotide triphosphate hydrolases"/>
    <property type="match status" value="1"/>
</dbReference>
<evidence type="ECO:0000256" key="2">
    <source>
        <dbReference type="ARBA" id="ARBA00022741"/>
    </source>
</evidence>
<dbReference type="PANTHER" id="PTHR42788">
    <property type="entry name" value="TAURINE IMPORT ATP-BINDING PROTEIN-RELATED"/>
    <property type="match status" value="1"/>
</dbReference>
<name>A0A378TM77_9MYCO</name>
<keyword evidence="3" id="KW-0067">ATP-binding</keyword>
<dbReference type="InterPro" id="IPR050166">
    <property type="entry name" value="ABC_transporter_ATP-bind"/>
</dbReference>